<feature type="domain" description="Primosomal protein N' 3' DNA-binding" evidence="9">
    <location>
        <begin position="48"/>
        <end position="146"/>
    </location>
</feature>
<organism evidence="10 11">
    <name type="scientific">Arthrobacter cupressi</name>
    <dbReference type="NCBI Taxonomy" id="1045773"/>
    <lineage>
        <taxon>Bacteria</taxon>
        <taxon>Bacillati</taxon>
        <taxon>Actinomycetota</taxon>
        <taxon>Actinomycetes</taxon>
        <taxon>Micrococcales</taxon>
        <taxon>Micrococcaceae</taxon>
        <taxon>Arthrobacter</taxon>
    </lineage>
</organism>
<feature type="binding site" evidence="8">
    <location>
        <position position="427"/>
    </location>
    <ligand>
        <name>Zn(2+)</name>
        <dbReference type="ChEBI" id="CHEBI:29105"/>
        <label>1</label>
    </ligand>
</feature>
<dbReference type="Gene3D" id="3.40.50.300">
    <property type="entry name" value="P-loop containing nucleotide triphosphate hydrolases"/>
    <property type="match status" value="1"/>
</dbReference>
<dbReference type="GO" id="GO:0006310">
    <property type="term" value="P:DNA recombination"/>
    <property type="evidence" value="ECO:0007669"/>
    <property type="project" value="InterPro"/>
</dbReference>
<dbReference type="InterPro" id="IPR027417">
    <property type="entry name" value="P-loop_NTPase"/>
</dbReference>
<keyword evidence="11" id="KW-1185">Reference proteome</keyword>
<dbReference type="GO" id="GO:0005524">
    <property type="term" value="F:ATP binding"/>
    <property type="evidence" value="ECO:0007669"/>
    <property type="project" value="UniProtKB-UniRule"/>
</dbReference>
<reference evidence="11" key="1">
    <citation type="submission" date="2016-10" db="EMBL/GenBank/DDBJ databases">
        <authorList>
            <person name="Varghese N."/>
            <person name="Submissions S."/>
        </authorList>
    </citation>
    <scope>NUCLEOTIDE SEQUENCE [LARGE SCALE GENOMIC DNA]</scope>
    <source>
        <strain evidence="11">CGMCC 1.10783</strain>
    </source>
</reference>
<keyword evidence="5 8" id="KW-0862">Zinc</keyword>
<evidence type="ECO:0000256" key="2">
    <source>
        <dbReference type="ARBA" id="ARBA00022705"/>
    </source>
</evidence>
<protein>
    <recommendedName>
        <fullName evidence="8">Probable replication restart protein PriA</fullName>
    </recommendedName>
    <alternativeName>
        <fullName evidence="8">Putative ATP-dependent DNA helicase PriA</fullName>
    </alternativeName>
</protein>
<dbReference type="EMBL" id="FNEI01000023">
    <property type="protein sequence ID" value="SDJ99300.1"/>
    <property type="molecule type" value="Genomic_DNA"/>
</dbReference>
<keyword evidence="2 8" id="KW-0235">DNA replication</keyword>
<comment type="similarity">
    <text evidence="8">Belongs to the helicase family. PriA subfamily.</text>
</comment>
<keyword evidence="10" id="KW-0347">Helicase</keyword>
<dbReference type="OrthoDB" id="3177118at2"/>
<feature type="binding site" evidence="8">
    <location>
        <position position="454"/>
    </location>
    <ligand>
        <name>Zn(2+)</name>
        <dbReference type="ChEBI" id="CHEBI:29105"/>
        <label>2</label>
    </ligand>
</feature>
<dbReference type="GO" id="GO:1990077">
    <property type="term" value="C:primosome complex"/>
    <property type="evidence" value="ECO:0007669"/>
    <property type="project" value="UniProtKB-UniRule"/>
</dbReference>
<dbReference type="InterPro" id="IPR042115">
    <property type="entry name" value="PriA_3primeBD_sf"/>
</dbReference>
<dbReference type="RefSeq" id="WP_074591515.1">
    <property type="nucleotide sequence ID" value="NZ_FNEI01000023.1"/>
</dbReference>
<evidence type="ECO:0000256" key="5">
    <source>
        <dbReference type="ARBA" id="ARBA00022833"/>
    </source>
</evidence>
<name>A0A1G8YB65_9MICC</name>
<evidence type="ECO:0000259" key="9">
    <source>
        <dbReference type="Pfam" id="PF17764"/>
    </source>
</evidence>
<feature type="binding site" evidence="8">
    <location>
        <position position="469"/>
    </location>
    <ligand>
        <name>Zn(2+)</name>
        <dbReference type="ChEBI" id="CHEBI:29105"/>
        <label>1</label>
    </ligand>
</feature>
<evidence type="ECO:0000313" key="10">
    <source>
        <dbReference type="EMBL" id="SDJ99300.1"/>
    </source>
</evidence>
<comment type="caution">
    <text evidence="8">As this protein does not have any detectable helicase domains, it probably does not have helicase activity.</text>
</comment>
<dbReference type="STRING" id="1045773.SAMN05216555_12319"/>
<comment type="function">
    <text evidence="8">Initiates the restart of stalled replication forks, which reloads the replicative helicase on sites other than the origin of replication. Recognizes and binds to abandoned replication forks and remodels them to uncover a helicase loading site. Promotes assembly of the primosome at these replication forks.</text>
</comment>
<comment type="cofactor">
    <cofactor evidence="8">
        <name>Zn(2+)</name>
        <dbReference type="ChEBI" id="CHEBI:29105"/>
    </cofactor>
    <text evidence="8">Binds 2 zinc ions per subunit.</text>
</comment>
<dbReference type="SUPFAM" id="SSF52540">
    <property type="entry name" value="P-loop containing nucleoside triphosphate hydrolases"/>
    <property type="match status" value="1"/>
</dbReference>
<evidence type="ECO:0000256" key="7">
    <source>
        <dbReference type="ARBA" id="ARBA00023125"/>
    </source>
</evidence>
<feature type="binding site" evidence="8">
    <location>
        <position position="457"/>
    </location>
    <ligand>
        <name>Zn(2+)</name>
        <dbReference type="ChEBI" id="CHEBI:29105"/>
        <label>2</label>
    </ligand>
</feature>
<keyword evidence="1 8" id="KW-0639">Primosome</keyword>
<keyword evidence="6 8" id="KW-0067">ATP-binding</keyword>
<dbReference type="GO" id="GO:0003677">
    <property type="term" value="F:DNA binding"/>
    <property type="evidence" value="ECO:0007669"/>
    <property type="project" value="UniProtKB-UniRule"/>
</dbReference>
<evidence type="ECO:0000313" key="11">
    <source>
        <dbReference type="Proteomes" id="UP000182130"/>
    </source>
</evidence>
<dbReference type="GO" id="GO:0006269">
    <property type="term" value="P:DNA replication, synthesis of primer"/>
    <property type="evidence" value="ECO:0007669"/>
    <property type="project" value="UniProtKB-KW"/>
</dbReference>
<feature type="binding site" evidence="8">
    <location>
        <position position="430"/>
    </location>
    <ligand>
        <name>Zn(2+)</name>
        <dbReference type="ChEBI" id="CHEBI:29105"/>
        <label>1</label>
    </ligand>
</feature>
<keyword evidence="4 8" id="KW-0547">Nucleotide-binding</keyword>
<evidence type="ECO:0000256" key="3">
    <source>
        <dbReference type="ARBA" id="ARBA00022723"/>
    </source>
</evidence>
<feature type="binding site" evidence="8">
    <location>
        <position position="436"/>
    </location>
    <ligand>
        <name>Zn(2+)</name>
        <dbReference type="ChEBI" id="CHEBI:29105"/>
        <label>2</label>
    </ligand>
</feature>
<dbReference type="AlphaFoldDB" id="A0A1G8YB65"/>
<feature type="binding site" evidence="8">
    <location>
        <position position="466"/>
    </location>
    <ligand>
        <name>Zn(2+)</name>
        <dbReference type="ChEBI" id="CHEBI:29105"/>
        <label>1</label>
    </ligand>
</feature>
<feature type="binding site" evidence="8">
    <location>
        <position position="439"/>
    </location>
    <ligand>
        <name>Zn(2+)</name>
        <dbReference type="ChEBI" id="CHEBI:29105"/>
        <label>2</label>
    </ligand>
</feature>
<evidence type="ECO:0000256" key="4">
    <source>
        <dbReference type="ARBA" id="ARBA00022741"/>
    </source>
</evidence>
<dbReference type="PANTHER" id="PTHR30580">
    <property type="entry name" value="PRIMOSOMAL PROTEIN N"/>
    <property type="match status" value="1"/>
</dbReference>
<proteinExistence type="inferred from homology"/>
<dbReference type="PANTHER" id="PTHR30580:SF0">
    <property type="entry name" value="PRIMOSOMAL PROTEIN N"/>
    <property type="match status" value="1"/>
</dbReference>
<dbReference type="GO" id="GO:0043138">
    <property type="term" value="F:3'-5' DNA helicase activity"/>
    <property type="evidence" value="ECO:0007669"/>
    <property type="project" value="TreeGrafter"/>
</dbReference>
<dbReference type="GO" id="GO:0006302">
    <property type="term" value="P:double-strand break repair"/>
    <property type="evidence" value="ECO:0007669"/>
    <property type="project" value="InterPro"/>
</dbReference>
<sequence>MGEHGLFPLDADSFAAASVRQPSLLQGFPAQAPAGGPETAAVDPVAAVLIESPLPHLDRPFDYSVPAKFAESALPGVRVKVRFNGQELGGYILERKPYAPGGPSLVPLLKVVSAVPVLGPSLLALASAVAERYAGTLSDVLRTAIPPRVAGVEKAYLAGESLEGNDSGARVDGLADAAGGWSSYGNGPAFLQHLAAGGSPHAVLTAVQGYGPDSWPRLLAAAVAAVRSSGRGAVVVVPDHRDLDRMEKALLEVLPAADVARLTAEDGQTPRYRNYLRLLRGDARVAVGTRSAAYAPVRDLGLVVCWDDGDDLHIDQRAPYAHSREVLLLRSDQEKTACLMAAHSRSTELQRLVGTGWAAAVEAPRPVLRSRTPRVLNTADSFEQERDPLARIARLPGAAWRAAKEGLERGPVLVQVARAGYAPSLVCEDCRAPARCTNCQGPLAVTGPSSPPQCRWCSTPAPEWQCRHCGGRRLRRGAAGVLRTAEELGRAFPGKTVVTSSGDQVKARVGTAPALVVATIGAEPVADEGYAAALLLDGDSLLRRENLRAGEDTVRRWFNAAALVRPASEGGLVVVTADDSTATGALLRWDPAGFAARELELRQELKLPPAVRVASVTGPRADVVHFTGALESSLQLRTVGPSPLSVSAARQGSQAGEADVRTLLFIPYGQAARATKAMRAVKAASAAKRTAGPVQLRLDGVDVL</sequence>
<dbReference type="Gene3D" id="3.40.1440.60">
    <property type="entry name" value="PriA, 3(prime) DNA-binding domain"/>
    <property type="match status" value="1"/>
</dbReference>
<dbReference type="InterPro" id="IPR005259">
    <property type="entry name" value="PriA"/>
</dbReference>
<comment type="subunit">
    <text evidence="8">Component of the replication restart primosome.</text>
</comment>
<evidence type="ECO:0000256" key="1">
    <source>
        <dbReference type="ARBA" id="ARBA00022515"/>
    </source>
</evidence>
<evidence type="ECO:0000256" key="8">
    <source>
        <dbReference type="HAMAP-Rule" id="MF_00983"/>
    </source>
</evidence>
<dbReference type="GO" id="GO:0008270">
    <property type="term" value="F:zinc ion binding"/>
    <property type="evidence" value="ECO:0007669"/>
    <property type="project" value="UniProtKB-UniRule"/>
</dbReference>
<dbReference type="InterPro" id="IPR041222">
    <property type="entry name" value="PriA_3primeBD"/>
</dbReference>
<accession>A0A1G8YB65</accession>
<dbReference type="Proteomes" id="UP000182130">
    <property type="component" value="Unassembled WGS sequence"/>
</dbReference>
<keyword evidence="10" id="KW-0378">Hydrolase</keyword>
<keyword evidence="3 8" id="KW-0479">Metal-binding</keyword>
<gene>
    <name evidence="8" type="primary">priA</name>
    <name evidence="10" type="ORF">SAMN05216555_12319</name>
</gene>
<dbReference type="Pfam" id="PF17764">
    <property type="entry name" value="PriA_3primeBD"/>
    <property type="match status" value="1"/>
</dbReference>
<keyword evidence="7 8" id="KW-0238">DNA-binding</keyword>
<dbReference type="HAMAP" id="MF_00983">
    <property type="entry name" value="PriA"/>
    <property type="match status" value="1"/>
</dbReference>
<evidence type="ECO:0000256" key="6">
    <source>
        <dbReference type="ARBA" id="ARBA00022840"/>
    </source>
</evidence>
<dbReference type="GO" id="GO:0006270">
    <property type="term" value="P:DNA replication initiation"/>
    <property type="evidence" value="ECO:0007669"/>
    <property type="project" value="TreeGrafter"/>
</dbReference>